<dbReference type="AlphaFoldDB" id="F2BBY0"/>
<dbReference type="Proteomes" id="UP000004105">
    <property type="component" value="Unassembled WGS sequence"/>
</dbReference>
<dbReference type="EMBL" id="AFAY01000025">
    <property type="protein sequence ID" value="EGF11040.1"/>
    <property type="molecule type" value="Genomic_DNA"/>
</dbReference>
<organism evidence="2 3">
    <name type="scientific">Neisseria bacilliformis ATCC BAA-1200</name>
    <dbReference type="NCBI Taxonomy" id="888742"/>
    <lineage>
        <taxon>Bacteria</taxon>
        <taxon>Pseudomonadati</taxon>
        <taxon>Pseudomonadota</taxon>
        <taxon>Betaproteobacteria</taxon>
        <taxon>Neisseriales</taxon>
        <taxon>Neisseriaceae</taxon>
        <taxon>Neisseria</taxon>
    </lineage>
</organism>
<comment type="caution">
    <text evidence="2">The sequence shown here is derived from an EMBL/GenBank/DDBJ whole genome shotgun (WGS) entry which is preliminary data.</text>
</comment>
<name>F2BBY0_9NEIS</name>
<evidence type="ECO:0000313" key="2">
    <source>
        <dbReference type="EMBL" id="EGF11040.1"/>
    </source>
</evidence>
<gene>
    <name evidence="2" type="ORF">HMPREF9123_1235</name>
</gene>
<protein>
    <submittedName>
        <fullName evidence="2">Uncharacterized protein</fullName>
    </submittedName>
</protein>
<keyword evidence="3" id="KW-1185">Reference proteome</keyword>
<accession>F2BBY0</accession>
<feature type="region of interest" description="Disordered" evidence="1">
    <location>
        <begin position="1"/>
        <end position="65"/>
    </location>
</feature>
<evidence type="ECO:0000256" key="1">
    <source>
        <dbReference type="SAM" id="MobiDB-lite"/>
    </source>
</evidence>
<reference evidence="2 3" key="1">
    <citation type="submission" date="2011-02" db="EMBL/GenBank/DDBJ databases">
        <authorList>
            <person name="Muzny D."/>
            <person name="Qin X."/>
            <person name="Deng J."/>
            <person name="Jiang H."/>
            <person name="Liu Y."/>
            <person name="Qu J."/>
            <person name="Song X.-Z."/>
            <person name="Zhang L."/>
            <person name="Thornton R."/>
            <person name="Coyle M."/>
            <person name="Francisco L."/>
            <person name="Jackson L."/>
            <person name="Javaid M."/>
            <person name="Korchina V."/>
            <person name="Kovar C."/>
            <person name="Mata R."/>
            <person name="Mathew T."/>
            <person name="Ngo R."/>
            <person name="Nguyen L."/>
            <person name="Nguyen N."/>
            <person name="Okwuonu G."/>
            <person name="Ongeri F."/>
            <person name="Pham C."/>
            <person name="Simmons D."/>
            <person name="Wilczek-Boney K."/>
            <person name="Hale W."/>
            <person name="Jakkamsetti A."/>
            <person name="Pham P."/>
            <person name="Ruth R."/>
            <person name="San Lucas F."/>
            <person name="Warren J."/>
            <person name="Zhang J."/>
            <person name="Zhao Z."/>
            <person name="Zhou C."/>
            <person name="Zhu D."/>
            <person name="Lee S."/>
            <person name="Bess C."/>
            <person name="Blankenburg K."/>
            <person name="Forbes L."/>
            <person name="Fu Q."/>
            <person name="Gubbala S."/>
            <person name="Hirani K."/>
            <person name="Jayaseelan J.C."/>
            <person name="Lara F."/>
            <person name="Munidasa M."/>
            <person name="Palculict T."/>
            <person name="Patil S."/>
            <person name="Pu L.-L."/>
            <person name="Saada N."/>
            <person name="Tang L."/>
            <person name="Weissenberger G."/>
            <person name="Zhu Y."/>
            <person name="Hemphill L."/>
            <person name="Shang Y."/>
            <person name="Youmans B."/>
            <person name="Ayvaz T."/>
            <person name="Ross M."/>
            <person name="Santibanez J."/>
            <person name="Aqrawi P."/>
            <person name="Gross S."/>
            <person name="Joshi V."/>
            <person name="Fowler G."/>
            <person name="Nazareth L."/>
            <person name="Reid J."/>
            <person name="Worley K."/>
            <person name="Petrosino J."/>
            <person name="Highlander S."/>
            <person name="Gibbs R."/>
        </authorList>
    </citation>
    <scope>NUCLEOTIDE SEQUENCE [LARGE SCALE GENOMIC DNA]</scope>
    <source>
        <strain evidence="2 3">ATCC BAA-1200</strain>
    </source>
</reference>
<proteinExistence type="predicted"/>
<evidence type="ECO:0000313" key="3">
    <source>
        <dbReference type="Proteomes" id="UP000004105"/>
    </source>
</evidence>
<sequence>MCGASHARSFCHPAQRPSEKSPNTFFQTALYVSAAPQRPRASPRGDTPYLNGGGRLKKPPMPNQT</sequence>
<dbReference type="HOGENOM" id="CLU_2845246_0_0_4"/>